<dbReference type="PANTHER" id="PTHR23206">
    <property type="entry name" value="MASK PROTEIN"/>
    <property type="match status" value="1"/>
</dbReference>
<dbReference type="PROSITE" id="PS50105">
    <property type="entry name" value="SAM_DOMAIN"/>
    <property type="match status" value="1"/>
</dbReference>
<dbReference type="PROSITE" id="PS50297">
    <property type="entry name" value="ANK_REP_REGION"/>
    <property type="match status" value="7"/>
</dbReference>
<feature type="repeat" description="ANK" evidence="3">
    <location>
        <begin position="332"/>
        <end position="364"/>
    </location>
</feature>
<gene>
    <name evidence="6" type="primary">LOC109090547</name>
</gene>
<feature type="compositionally biased region" description="Low complexity" evidence="4">
    <location>
        <begin position="568"/>
        <end position="584"/>
    </location>
</feature>
<dbReference type="GO" id="GO:0005737">
    <property type="term" value="C:cytoplasm"/>
    <property type="evidence" value="ECO:0007669"/>
    <property type="project" value="TreeGrafter"/>
</dbReference>
<evidence type="ECO:0000259" key="5">
    <source>
        <dbReference type="PROSITE" id="PS50105"/>
    </source>
</evidence>
<reference evidence="6" key="1">
    <citation type="submission" date="2025-08" db="UniProtKB">
        <authorList>
            <consortium name="Ensembl"/>
        </authorList>
    </citation>
    <scope>IDENTIFICATION</scope>
</reference>
<feature type="compositionally biased region" description="Polar residues" evidence="4">
    <location>
        <begin position="545"/>
        <end position="557"/>
    </location>
</feature>
<dbReference type="FunFam" id="1.10.150.50:FF:000025">
    <property type="entry name" value="Ankyrin repeat and sterile alpha motif domain-containing 6"/>
    <property type="match status" value="1"/>
</dbReference>
<dbReference type="Gene3D" id="1.25.40.20">
    <property type="entry name" value="Ankyrin repeat-containing domain"/>
    <property type="match status" value="3"/>
</dbReference>
<protein>
    <submittedName>
        <fullName evidence="6">Ankyrin repeat and sterile alpha motif domain containing 6</fullName>
    </submittedName>
</protein>
<feature type="repeat" description="ANK" evidence="3">
    <location>
        <begin position="163"/>
        <end position="195"/>
    </location>
</feature>
<reference evidence="6" key="2">
    <citation type="submission" date="2025-09" db="UniProtKB">
        <authorList>
            <consortium name="Ensembl"/>
        </authorList>
    </citation>
    <scope>IDENTIFICATION</scope>
</reference>
<evidence type="ECO:0000256" key="2">
    <source>
        <dbReference type="ARBA" id="ARBA00023043"/>
    </source>
</evidence>
<dbReference type="CDD" id="cd09518">
    <property type="entry name" value="SAM_ANKS6"/>
    <property type="match status" value="1"/>
</dbReference>
<dbReference type="InterPro" id="IPR036770">
    <property type="entry name" value="Ankyrin_rpt-contain_sf"/>
</dbReference>
<evidence type="ECO:0000313" key="6">
    <source>
        <dbReference type="Ensembl" id="ENSCCRP00010080953.1"/>
    </source>
</evidence>
<feature type="repeat" description="ANK" evidence="3">
    <location>
        <begin position="298"/>
        <end position="330"/>
    </location>
</feature>
<dbReference type="Pfam" id="PF00023">
    <property type="entry name" value="Ank"/>
    <property type="match status" value="1"/>
</dbReference>
<dbReference type="InterPro" id="IPR013761">
    <property type="entry name" value="SAM/pointed_sf"/>
</dbReference>
<organism evidence="6 7">
    <name type="scientific">Cyprinus carpio</name>
    <name type="common">Common carp</name>
    <dbReference type="NCBI Taxonomy" id="7962"/>
    <lineage>
        <taxon>Eukaryota</taxon>
        <taxon>Metazoa</taxon>
        <taxon>Chordata</taxon>
        <taxon>Craniata</taxon>
        <taxon>Vertebrata</taxon>
        <taxon>Euteleostomi</taxon>
        <taxon>Actinopterygii</taxon>
        <taxon>Neopterygii</taxon>
        <taxon>Teleostei</taxon>
        <taxon>Ostariophysi</taxon>
        <taxon>Cypriniformes</taxon>
        <taxon>Cyprinidae</taxon>
        <taxon>Cyprininae</taxon>
        <taxon>Cyprinus</taxon>
    </lineage>
</organism>
<feature type="domain" description="SAM" evidence="5">
    <location>
        <begin position="655"/>
        <end position="718"/>
    </location>
</feature>
<feature type="repeat" description="ANK" evidence="3">
    <location>
        <begin position="108"/>
        <end position="140"/>
    </location>
</feature>
<dbReference type="Pfam" id="PF00536">
    <property type="entry name" value="SAM_1"/>
    <property type="match status" value="1"/>
</dbReference>
<dbReference type="AlphaFoldDB" id="A0A8C1MRU8"/>
<dbReference type="InterPro" id="IPR002110">
    <property type="entry name" value="Ankyrin_rpt"/>
</dbReference>
<dbReference type="Proteomes" id="UP000694427">
    <property type="component" value="Unplaced"/>
</dbReference>
<dbReference type="SMART" id="SM00454">
    <property type="entry name" value="SAM"/>
    <property type="match status" value="1"/>
</dbReference>
<sequence>MSLAPVNPLLWFRVCDEGDLESARRVLEDPGGFARVDGTEEQGNTALMFASAGGHEQLVRFLLRKGASVDRRNHYGWTPLMQAARFGHLNVAHILLENGAEINGRNRMGASVLTMAVRGGHTHVAKLLLENGAFVDDFDHLAVAEGNASGNNNVHGDNGKTFLEITPLLAAAQHGHEAVVRLLLEWGADVNFCQKSTGWSALMLAAAGGTVSVTQQLVERGADADHLNVLGKTAFEVALQLQHKEVKNYLDSITTVRPQPDDEKKRPDVFHALKLGNAQLVKEIVEEDASQVNVSNADGASPLMMAAVSGQLEVVQLLVEKHADMDRQDSVHGWTALMQATYHGNKDVVKFLLNQGADVNLRAKNGYTAFDLVMLLNDPDTELVRLLASVCMQVEKDKSKHRGKSTLKRRASLNVPLPPDDKGGLKSWWNRMSNRFRKLKLTHTLRHGLSTNRLAPFPDEVPLDATMKAEESSAAAASSRAVCLNGTRSGKDDFLITTMLRNGAPLARLPNEKLKAVIPPFLPPSNFEPWNSERCGAAKEGRSGNMPQRPSRSSLVSRSIKFPSITKGPSPSNSGSYNSAHSSGGSNGVGGVNRHKLELKKRPQSGNSSTSKSTSPTLTPSPSPTPKPPATDSLSSASTQPRSKSSGGSSSGTITDEDELSGILRKLSLEKYQPIFEEQEVDMEAFLTLTDGDLKELGIKTDGPRQQILAAISELNAGKGRERQILQETIHNFQSSFGSSASNPRPSGYPRCEYRNTLQPQKRYSNNPVTITIVLPSQHCYSHNSITITTLSQITTSLHSQITCSHSTAVTTSGQSQQSQSQQHYSHNSITFTTLLQSQHCYSYNHNTISHNTVTITTALQSHDDLKSFLTRAHGVVQARFYRGAWGC</sequence>
<dbReference type="Gene3D" id="1.10.150.50">
    <property type="entry name" value="Transcription Factor, Ets-1"/>
    <property type="match status" value="1"/>
</dbReference>
<dbReference type="GO" id="GO:0045087">
    <property type="term" value="P:innate immune response"/>
    <property type="evidence" value="ECO:0007669"/>
    <property type="project" value="TreeGrafter"/>
</dbReference>
<feature type="compositionally biased region" description="Low complexity" evidence="4">
    <location>
        <begin position="608"/>
        <end position="618"/>
    </location>
</feature>
<keyword evidence="1" id="KW-0677">Repeat</keyword>
<name>A0A8C1MRU8_CYPCA</name>
<evidence type="ECO:0000256" key="1">
    <source>
        <dbReference type="ARBA" id="ARBA00022737"/>
    </source>
</evidence>
<keyword evidence="2 3" id="KW-0040">ANK repeat</keyword>
<accession>A0A8C1MRU8</accession>
<dbReference type="PRINTS" id="PR01415">
    <property type="entry name" value="ANKYRIN"/>
</dbReference>
<dbReference type="Pfam" id="PF12796">
    <property type="entry name" value="Ank_2"/>
    <property type="match status" value="3"/>
</dbReference>
<feature type="region of interest" description="Disordered" evidence="4">
    <location>
        <begin position="528"/>
        <end position="657"/>
    </location>
</feature>
<dbReference type="PANTHER" id="PTHR23206:SF5">
    <property type="entry name" value="ANKYRIN REPEAT AND KH DOMAIN-CONTAINING PROTEIN 1"/>
    <property type="match status" value="1"/>
</dbReference>
<feature type="compositionally biased region" description="Basic residues" evidence="4">
    <location>
        <begin position="593"/>
        <end position="603"/>
    </location>
</feature>
<proteinExistence type="predicted"/>
<feature type="repeat" description="ANK" evidence="3">
    <location>
        <begin position="75"/>
        <end position="107"/>
    </location>
</feature>
<feature type="compositionally biased region" description="Low complexity" evidence="4">
    <location>
        <begin position="643"/>
        <end position="652"/>
    </location>
</feature>
<feature type="compositionally biased region" description="Polar residues" evidence="4">
    <location>
        <begin position="632"/>
        <end position="642"/>
    </location>
</feature>
<feature type="region of interest" description="Disordered" evidence="4">
    <location>
        <begin position="735"/>
        <end position="761"/>
    </location>
</feature>
<feature type="repeat" description="ANK" evidence="3">
    <location>
        <begin position="42"/>
        <end position="74"/>
    </location>
</feature>
<dbReference type="Ensembl" id="ENSCCRT00010089826.1">
    <property type="protein sequence ID" value="ENSCCRP00010080953.1"/>
    <property type="gene ID" value="ENSCCRG00010035318.1"/>
</dbReference>
<dbReference type="SUPFAM" id="SSF47769">
    <property type="entry name" value="SAM/Pointed domain"/>
    <property type="match status" value="1"/>
</dbReference>
<dbReference type="InterPro" id="IPR051631">
    <property type="entry name" value="Ankyrin-KH/SAM_domain"/>
</dbReference>
<feature type="repeat" description="ANK" evidence="3">
    <location>
        <begin position="197"/>
        <end position="229"/>
    </location>
</feature>
<dbReference type="SMART" id="SM00248">
    <property type="entry name" value="ANK"/>
    <property type="match status" value="8"/>
</dbReference>
<dbReference type="InterPro" id="IPR001660">
    <property type="entry name" value="SAM"/>
</dbReference>
<feature type="compositionally biased region" description="Polar residues" evidence="4">
    <location>
        <begin position="735"/>
        <end position="745"/>
    </location>
</feature>
<evidence type="ECO:0000313" key="7">
    <source>
        <dbReference type="Proteomes" id="UP000694427"/>
    </source>
</evidence>
<keyword evidence="7" id="KW-1185">Reference proteome</keyword>
<feature type="compositionally biased region" description="Pro residues" evidence="4">
    <location>
        <begin position="619"/>
        <end position="629"/>
    </location>
</feature>
<dbReference type="SUPFAM" id="SSF48403">
    <property type="entry name" value="Ankyrin repeat"/>
    <property type="match status" value="1"/>
</dbReference>
<dbReference type="PROSITE" id="PS50088">
    <property type="entry name" value="ANK_REPEAT"/>
    <property type="match status" value="7"/>
</dbReference>
<evidence type="ECO:0000256" key="4">
    <source>
        <dbReference type="SAM" id="MobiDB-lite"/>
    </source>
</evidence>
<evidence type="ECO:0000256" key="3">
    <source>
        <dbReference type="PROSITE-ProRule" id="PRU00023"/>
    </source>
</evidence>